<dbReference type="Proteomes" id="UP001601197">
    <property type="component" value="Unassembled WGS sequence"/>
</dbReference>
<proteinExistence type="predicted"/>
<keyword evidence="2" id="KW-1185">Reference proteome</keyword>
<dbReference type="RefSeq" id="WP_388354448.1">
    <property type="nucleotide sequence ID" value="NZ_JBIAFJ010000056.1"/>
</dbReference>
<comment type="caution">
    <text evidence="1">The sequence shown here is derived from an EMBL/GenBank/DDBJ whole genome shotgun (WGS) entry which is preliminary data.</text>
</comment>
<organism evidence="1 2">
    <name type="scientific">Streptomyces kebangsaanensis</name>
    <dbReference type="NCBI Taxonomy" id="864058"/>
    <lineage>
        <taxon>Bacteria</taxon>
        <taxon>Bacillati</taxon>
        <taxon>Actinomycetota</taxon>
        <taxon>Actinomycetes</taxon>
        <taxon>Kitasatosporales</taxon>
        <taxon>Streptomycetaceae</taxon>
        <taxon>Streptomyces</taxon>
    </lineage>
</organism>
<name>A0ABW6L499_9ACTN</name>
<evidence type="ECO:0000313" key="1">
    <source>
        <dbReference type="EMBL" id="MFE9174484.1"/>
    </source>
</evidence>
<dbReference type="EMBL" id="JBIAFJ010000056">
    <property type="protein sequence ID" value="MFE9174484.1"/>
    <property type="molecule type" value="Genomic_DNA"/>
</dbReference>
<evidence type="ECO:0000313" key="2">
    <source>
        <dbReference type="Proteomes" id="UP001601197"/>
    </source>
</evidence>
<reference evidence="1 2" key="1">
    <citation type="submission" date="2024-10" db="EMBL/GenBank/DDBJ databases">
        <title>The Natural Products Discovery Center: Release of the First 8490 Sequenced Strains for Exploring Actinobacteria Biosynthetic Diversity.</title>
        <authorList>
            <person name="Kalkreuter E."/>
            <person name="Kautsar S.A."/>
            <person name="Yang D."/>
            <person name="Bader C.D."/>
            <person name="Teijaro C.N."/>
            <person name="Fluegel L."/>
            <person name="Davis C.M."/>
            <person name="Simpson J.R."/>
            <person name="Lauterbach L."/>
            <person name="Steele A.D."/>
            <person name="Gui C."/>
            <person name="Meng S."/>
            <person name="Li G."/>
            <person name="Viehrig K."/>
            <person name="Ye F."/>
            <person name="Su P."/>
            <person name="Kiefer A.F."/>
            <person name="Nichols A."/>
            <person name="Cepeda A.J."/>
            <person name="Yan W."/>
            <person name="Fan B."/>
            <person name="Jiang Y."/>
            <person name="Adhikari A."/>
            <person name="Zheng C.-J."/>
            <person name="Schuster L."/>
            <person name="Cowan T.M."/>
            <person name="Smanski M.J."/>
            <person name="Chevrette M.G."/>
            <person name="De Carvalho L.P.S."/>
            <person name="Shen B."/>
        </authorList>
    </citation>
    <scope>NUCLEOTIDE SEQUENCE [LARGE SCALE GENOMIC DNA]</scope>
    <source>
        <strain evidence="1 2">NPDC007147</strain>
    </source>
</reference>
<dbReference type="Pfam" id="PF13384">
    <property type="entry name" value="HTH_23"/>
    <property type="match status" value="1"/>
</dbReference>
<sequence>MSHVLLPVFALVRRADLAEVIGSALAAKAAGAGARVIAERLGRPVETVRGWLRRFASRAEWVRRFFTVVLVDAGVDPAPPGPARTVFADAVSAVVGAWWSVASRWPRVGKVSPWLVACAVSGGILLAPSWPSETINTSRL</sequence>
<gene>
    <name evidence="1" type="ORF">ACFYNZ_34485</name>
</gene>
<protein>
    <submittedName>
        <fullName evidence="1">Helix-turn-helix domain-containing protein</fullName>
    </submittedName>
</protein>
<accession>A0ABW6L499</accession>